<dbReference type="InterPro" id="IPR026444">
    <property type="entry name" value="Secre_tail"/>
</dbReference>
<dbReference type="Gene3D" id="2.60.40.740">
    <property type="match status" value="3"/>
</dbReference>
<dbReference type="InterPro" id="IPR025667">
    <property type="entry name" value="SprB_repeat"/>
</dbReference>
<gene>
    <name evidence="3" type="ORF">JR347_06455</name>
</gene>
<evidence type="ECO:0000313" key="3">
    <source>
        <dbReference type="EMBL" id="QSE98718.1"/>
    </source>
</evidence>
<evidence type="ECO:0000259" key="2">
    <source>
        <dbReference type="Pfam" id="PF18962"/>
    </source>
</evidence>
<dbReference type="NCBIfam" id="TIGR04183">
    <property type="entry name" value="Por_Secre_tail"/>
    <property type="match status" value="1"/>
</dbReference>
<organism evidence="3 4">
    <name type="scientific">Fulvivirga lutea</name>
    <dbReference type="NCBI Taxonomy" id="2810512"/>
    <lineage>
        <taxon>Bacteria</taxon>
        <taxon>Pseudomonadati</taxon>
        <taxon>Bacteroidota</taxon>
        <taxon>Cytophagia</taxon>
        <taxon>Cytophagales</taxon>
        <taxon>Fulvivirgaceae</taxon>
        <taxon>Fulvivirga</taxon>
    </lineage>
</organism>
<dbReference type="KEGG" id="fuv:JR347_06455"/>
<accession>A0A974WNG9</accession>
<dbReference type="EMBL" id="CP070608">
    <property type="protein sequence ID" value="QSE98718.1"/>
    <property type="molecule type" value="Genomic_DNA"/>
</dbReference>
<reference evidence="3" key="1">
    <citation type="submission" date="2021-02" db="EMBL/GenBank/DDBJ databases">
        <title>Fulvivirga sp. S481 isolated from sea water.</title>
        <authorList>
            <person name="Bae S.S."/>
            <person name="Baek K."/>
        </authorList>
    </citation>
    <scope>NUCLEOTIDE SEQUENCE</scope>
    <source>
        <strain evidence="3">S481</strain>
    </source>
</reference>
<dbReference type="Pfam" id="PF18962">
    <property type="entry name" value="Por_Secre_tail"/>
    <property type="match status" value="1"/>
</dbReference>
<dbReference type="Pfam" id="PF13573">
    <property type="entry name" value="SprB"/>
    <property type="match status" value="7"/>
</dbReference>
<evidence type="ECO:0000256" key="1">
    <source>
        <dbReference type="SAM" id="MobiDB-lite"/>
    </source>
</evidence>
<dbReference type="RefSeq" id="WP_205723232.1">
    <property type="nucleotide sequence ID" value="NZ_CP070608.1"/>
</dbReference>
<keyword evidence="4" id="KW-1185">Reference proteome</keyword>
<proteinExistence type="predicted"/>
<sequence length="2124" mass="230122">MKRLVFTLILTSNFIISLAQNGRYNLRVEIVELCGLGQTDDGDYRYLFTVTEEGGSVRNGQFGSSNLYNGTCITPDNPTQPGSRLPYALVDITYEHNSSVTSHQAFFDVLAWEHDCSPDWSPSDCGGNQEDDDVKSFAQNITFNLNDVPAGQWHNPVLKAIQDKYTFKYRWRWTPPVPDTPKLPEGGVNNLCSGTSFTMETKSYPGIQSYNWYINVDNEQVITGYQTKFDQACADWIYANCDGQQQSARMAASTFNNTLTPIVDPTSCDIADCYYDEPIYGTKWTSIGTSILPEMDIVAPTATTNVKEVRIKVEAVGANGVKSIPWNNQSSKLFVWPEAPSLHDYENDIGNDEIPTDIEIQHYSEPSERLSHGDLQSIEVLNVSCTNGGDAKIRIKKVTGSGKYYYNLKHLNSGQVFNINGADLPNNGDPGSGGGGDPGDGDPGDGGPGPIKPGTLQTLNLTKPSIGDYIVFPDDDPDDGAEPLEAGTYLLRIENLESPYEDPDDPNPVRMCYNTYEIIVKEPAALPSIDTVKRNYTGYNVSCKGESDGEVTIEGSDGIGNYHFYLYPVDGSETLVDTSAYKSSHKFTGLSNISKDGAYDYEAEIVDEQGCVSNKEQITIEEPQELEIEMPVLSDKQNTGFQISCEGAGDGEISVSGTGGAGDYTYYLLKKNTGNNFDLIDSKTVASNQADKGVIFTQDDDRGIVIDEGTYKIQLEDQNSCTSESLEFEMDEPDPPLELLEVDKRHPLCIGGDDGYLIVKGIGGIPFNEDGYKFSLNDDMTDYKIDTVVTFDKLVKGSYTVYVQGYNNCIASLGININDNPNPLNLEVSSFVSPRCSGIYNGSFVLTASNYQGNPNLRFEIITPDGSILNSGVVTSPSFEFTNLVDGLYTLKVFDLAVSKPCEKTIENYALINRDDPLKLEASIQEPSCNGFSDGVITYLAEGGDKPYQFSFDNENYFADLLNDGLFEYTGLPANVSSGYTLYVRDANYTEVYPSSCVESFNQILTEPSFVTITETISDVSCFGGSDGELSVVVTGGKPADGYSYEWVDLSNTAVLGVDDNLASLSAGNYRVKVKNGACPPKFESFTISEPSELKVQYVIPSTTSCTGRNDGFVTIGASGGTPPYQYTVNGITKQVGFFTDLPVGTHQVEISDNQGCSAIEEFDIENGIIIVQIESSQNLSCYQSNDGVIKLSAAGGSSPYTYSINGTDFFSYSEFINLNAQSYQLVAKDATGCTSDVTEITLSQPTDLVINPVVDRHAYCDQANGQVSVEIAGGTPAFDGHYTITFLDGDLQEVNPITLKSGTYQIIVSDVNGCSKSESVMIENLPPHTLSYSILTTPYCGLPIGSAEVLVSGGVGPFEYSWESTSESTAVSEVLKAGTHTVSVTDQYTGCNEFIDVVLSDGEPLTASQSVINATCNQNNGEAIVNISGGVEPYSYEWIGLSNPTNNQTNLFAGNYTVIITDAVGCTLSYNVIINNEDGPTIDSFLTSSSWCGLATGEASVTVSGGTSPYIYQWITTNPVQTSATAINLLAGEHIVQITDATGCIVSQSIIVTDDASLEPSIEVVDISNSACDLAIGSASVQMTGGLPPYTYQWNDNSNSTNATATGLIAGTYTVIGTDKKGCQVSVSLQVVDEPDPVLSFVSKTSSACGLSLGTAEVLMSGGEEPYTYYWNDPENQTTSFAERLSAGSYQVYGEDANGCTTNTLQISINDLPSMQINTVEIIPTSCHDSADGEAIIEVVNAAEPYSISWNDNNSQNDLHLVNVSGGDYEVTIIDNNGCSQSLTVTIPSPEPISILNTVYTEPSCFDGCDGSIEVYATGGVGGYSFEWSDGQNGNIATGLCAGIQELTIRDRNGCAFTTTFDLGQPDKITETGIPEHEILCEGQTVTLNPGPTWSGHIWESDNGFYSEETSVTLSDPGNYYLSVFSENNCLVQDTFLLENRDDILEAHFLMATEAEVGDTVVIVEISWPEPDNITWEIPSAAREISSGSFFKELVFEESGNHSVGLNATIGECEDFYSKSIRIFGRGELRTNGRSASEELIKQFIIYPNPNDGEFTIRVLLSTVDDVELSIVSLQNGLIESKYLGQEANEYNVEFNLPQLVKGVYLANLRVGNKEKNLRFVVK</sequence>
<feature type="domain" description="Secretion system C-terminal sorting" evidence="2">
    <location>
        <begin position="2047"/>
        <end position="2120"/>
    </location>
</feature>
<name>A0A974WNG9_9BACT</name>
<dbReference type="Proteomes" id="UP000662783">
    <property type="component" value="Chromosome"/>
</dbReference>
<evidence type="ECO:0000313" key="4">
    <source>
        <dbReference type="Proteomes" id="UP000662783"/>
    </source>
</evidence>
<protein>
    <submittedName>
        <fullName evidence="3">T9SS type A sorting domain-containing protein</fullName>
    </submittedName>
</protein>
<feature type="region of interest" description="Disordered" evidence="1">
    <location>
        <begin position="420"/>
        <end position="456"/>
    </location>
</feature>